<sequence>MWSHGIRAIPWRLVLASSGLLIALVMLVEYNSWLLWPLQGIAVGLLTAAVCWCLDEPLAGVVDAAPRGILWRTTARLVGVLPLLGVWLVMVWWARPSLFGHPWSVALQGVAGALAALAWGTARRCAGSATPGHHWAALVVPAVTAWAIVRPAQMRVPVFPYATHGVGGSWTSSTVGWSILGSGALVLLVGLLVTDGRLPRPGRSSRADRSSGADRRSGPGGSPDVAQALRWDADPRSAQ</sequence>
<feature type="transmembrane region" description="Helical" evidence="2">
    <location>
        <begin position="132"/>
        <end position="149"/>
    </location>
</feature>
<feature type="compositionally biased region" description="Basic and acidic residues" evidence="1">
    <location>
        <begin position="205"/>
        <end position="217"/>
    </location>
</feature>
<name>A0A3T0RWG5_9ACTN</name>
<feature type="transmembrane region" description="Helical" evidence="2">
    <location>
        <begin position="9"/>
        <end position="28"/>
    </location>
</feature>
<keyword evidence="2" id="KW-1133">Transmembrane helix</keyword>
<feature type="transmembrane region" description="Helical" evidence="2">
    <location>
        <begin position="34"/>
        <end position="54"/>
    </location>
</feature>
<accession>A0A3T0RWG5</accession>
<reference evidence="4" key="1">
    <citation type="submission" date="2017-12" db="EMBL/GenBank/DDBJ databases">
        <title>Whole genome sequencing of Acidipropionibacterium jensenii strains JS279 and JS280.</title>
        <authorList>
            <person name="Deptula P."/>
            <person name="Laine P."/>
            <person name="Smolander O.-P."/>
            <person name="Paulin L."/>
            <person name="Auvinen P."/>
            <person name="Varmanen P."/>
        </authorList>
    </citation>
    <scope>NUCLEOTIDE SEQUENCE [LARGE SCALE GENOMIC DNA]</scope>
    <source>
        <strain evidence="4">JS280</strain>
    </source>
</reference>
<protein>
    <submittedName>
        <fullName evidence="3">Uncharacterized protein</fullName>
    </submittedName>
</protein>
<evidence type="ECO:0000256" key="2">
    <source>
        <dbReference type="SAM" id="Phobius"/>
    </source>
</evidence>
<dbReference type="KEGG" id="aji:C0Z10_00450"/>
<dbReference type="RefSeq" id="WP_097798089.1">
    <property type="nucleotide sequence ID" value="NZ_CP025570.1"/>
</dbReference>
<gene>
    <name evidence="3" type="ORF">C0Z10_00450</name>
</gene>
<keyword evidence="2" id="KW-0472">Membrane</keyword>
<evidence type="ECO:0000256" key="1">
    <source>
        <dbReference type="SAM" id="MobiDB-lite"/>
    </source>
</evidence>
<feature type="region of interest" description="Disordered" evidence="1">
    <location>
        <begin position="200"/>
        <end position="239"/>
    </location>
</feature>
<feature type="transmembrane region" description="Helical" evidence="2">
    <location>
        <begin position="100"/>
        <end position="120"/>
    </location>
</feature>
<dbReference type="AlphaFoldDB" id="A0A3T0RWG5"/>
<evidence type="ECO:0000313" key="3">
    <source>
        <dbReference type="EMBL" id="AZZ38476.1"/>
    </source>
</evidence>
<dbReference type="Proteomes" id="UP000285875">
    <property type="component" value="Chromosome"/>
</dbReference>
<feature type="transmembrane region" description="Helical" evidence="2">
    <location>
        <begin position="75"/>
        <end position="94"/>
    </location>
</feature>
<feature type="transmembrane region" description="Helical" evidence="2">
    <location>
        <begin position="169"/>
        <end position="193"/>
    </location>
</feature>
<dbReference type="EMBL" id="CP025570">
    <property type="protein sequence ID" value="AZZ38476.1"/>
    <property type="molecule type" value="Genomic_DNA"/>
</dbReference>
<organism evidence="3 4">
    <name type="scientific">Acidipropionibacterium jensenii</name>
    <dbReference type="NCBI Taxonomy" id="1749"/>
    <lineage>
        <taxon>Bacteria</taxon>
        <taxon>Bacillati</taxon>
        <taxon>Actinomycetota</taxon>
        <taxon>Actinomycetes</taxon>
        <taxon>Propionibacteriales</taxon>
        <taxon>Propionibacteriaceae</taxon>
        <taxon>Acidipropionibacterium</taxon>
    </lineage>
</organism>
<evidence type="ECO:0000313" key="4">
    <source>
        <dbReference type="Proteomes" id="UP000285875"/>
    </source>
</evidence>
<proteinExistence type="predicted"/>
<keyword evidence="2" id="KW-0812">Transmembrane</keyword>